<dbReference type="GO" id="GO:0008270">
    <property type="term" value="F:zinc ion binding"/>
    <property type="evidence" value="ECO:0007669"/>
    <property type="project" value="UniProtKB-KW"/>
</dbReference>
<comment type="subcellular location">
    <subcellularLocation>
        <location evidence="1">Cytoplasm</location>
    </subcellularLocation>
</comment>
<evidence type="ECO:0000256" key="6">
    <source>
        <dbReference type="PROSITE-ProRule" id="PRU01215"/>
    </source>
</evidence>
<dbReference type="PANTHER" id="PTHR12170">
    <property type="entry name" value="MACROPHAGE ERYTHROBLAST ATTACHER-RELATED"/>
    <property type="match status" value="1"/>
</dbReference>
<dbReference type="Gene3D" id="3.30.40.10">
    <property type="entry name" value="Zinc/RING finger domain, C3HC4 (zinc finger)"/>
    <property type="match status" value="1"/>
</dbReference>
<dbReference type="GO" id="GO:0005634">
    <property type="term" value="C:nucleus"/>
    <property type="evidence" value="ECO:0007669"/>
    <property type="project" value="TreeGrafter"/>
</dbReference>
<evidence type="ECO:0000259" key="7">
    <source>
        <dbReference type="PROSITE" id="PS50897"/>
    </source>
</evidence>
<dbReference type="InterPro" id="IPR024964">
    <property type="entry name" value="CTLH/CRA"/>
</dbReference>
<protein>
    <recommendedName>
        <fullName evidence="11">Macrophage erythroblast attacher</fullName>
    </recommendedName>
</protein>
<dbReference type="InterPro" id="IPR044063">
    <property type="entry name" value="ZF_RING_GID"/>
</dbReference>
<evidence type="ECO:0000313" key="10">
    <source>
        <dbReference type="Proteomes" id="UP001485043"/>
    </source>
</evidence>
<keyword evidence="3" id="KW-0479">Metal-binding</keyword>
<evidence type="ECO:0000256" key="4">
    <source>
        <dbReference type="ARBA" id="ARBA00022771"/>
    </source>
</evidence>
<evidence type="ECO:0008006" key="11">
    <source>
        <dbReference type="Google" id="ProtNLM"/>
    </source>
</evidence>
<gene>
    <name evidence="9" type="ORF">WJX84_001249</name>
</gene>
<dbReference type="Proteomes" id="UP001485043">
    <property type="component" value="Unassembled WGS sequence"/>
</dbReference>
<evidence type="ECO:0000256" key="3">
    <source>
        <dbReference type="ARBA" id="ARBA00022723"/>
    </source>
</evidence>
<dbReference type="SMART" id="SM00668">
    <property type="entry name" value="CTLH"/>
    <property type="match status" value="1"/>
</dbReference>
<evidence type="ECO:0000256" key="2">
    <source>
        <dbReference type="ARBA" id="ARBA00022490"/>
    </source>
</evidence>
<dbReference type="InterPro" id="IPR045098">
    <property type="entry name" value="Fyv10_fam"/>
</dbReference>
<dbReference type="PANTHER" id="PTHR12170:SF2">
    <property type="entry name" value="E3 UBIQUITIN-PROTEIN TRANSFERASE MAEA"/>
    <property type="match status" value="1"/>
</dbReference>
<dbReference type="SMART" id="SM00757">
    <property type="entry name" value="CRA"/>
    <property type="match status" value="1"/>
</dbReference>
<feature type="zinc finger region" description="RING-Gid-type" evidence="6">
    <location>
        <begin position="323"/>
        <end position="365"/>
    </location>
</feature>
<dbReference type="Pfam" id="PF10607">
    <property type="entry name" value="CTLH"/>
    <property type="match status" value="1"/>
</dbReference>
<name>A0AAW1TGZ5_9CHLO</name>
<evidence type="ECO:0000259" key="8">
    <source>
        <dbReference type="PROSITE" id="PS51867"/>
    </source>
</evidence>
<feature type="domain" description="CTLH" evidence="7">
    <location>
        <begin position="146"/>
        <end position="202"/>
    </location>
</feature>
<reference evidence="9 10" key="1">
    <citation type="journal article" date="2024" name="Nat. Commun.">
        <title>Phylogenomics reveals the evolutionary origins of lichenization in chlorophyte algae.</title>
        <authorList>
            <person name="Puginier C."/>
            <person name="Libourel C."/>
            <person name="Otte J."/>
            <person name="Skaloud P."/>
            <person name="Haon M."/>
            <person name="Grisel S."/>
            <person name="Petersen M."/>
            <person name="Berrin J.G."/>
            <person name="Delaux P.M."/>
            <person name="Dal Grande F."/>
            <person name="Keller J."/>
        </authorList>
    </citation>
    <scope>NUCLEOTIDE SEQUENCE [LARGE SCALE GENOMIC DNA]</scope>
    <source>
        <strain evidence="9 10">SAG 2523</strain>
    </source>
</reference>
<evidence type="ECO:0000256" key="5">
    <source>
        <dbReference type="ARBA" id="ARBA00022833"/>
    </source>
</evidence>
<dbReference type="AlphaFoldDB" id="A0AAW1TGZ5"/>
<keyword evidence="5" id="KW-0862">Zinc</keyword>
<dbReference type="EMBL" id="JALJOV010000042">
    <property type="protein sequence ID" value="KAK9868155.1"/>
    <property type="molecule type" value="Genomic_DNA"/>
</dbReference>
<dbReference type="SUPFAM" id="SSF57850">
    <property type="entry name" value="RING/U-box"/>
    <property type="match status" value="1"/>
</dbReference>
<organism evidence="9 10">
    <name type="scientific">Apatococcus fuscideae</name>
    <dbReference type="NCBI Taxonomy" id="2026836"/>
    <lineage>
        <taxon>Eukaryota</taxon>
        <taxon>Viridiplantae</taxon>
        <taxon>Chlorophyta</taxon>
        <taxon>core chlorophytes</taxon>
        <taxon>Trebouxiophyceae</taxon>
        <taxon>Chlorellales</taxon>
        <taxon>Chlorellaceae</taxon>
        <taxon>Apatococcus</taxon>
    </lineage>
</organism>
<dbReference type="CDD" id="cd16659">
    <property type="entry name" value="RING-Ubox_Emp"/>
    <property type="match status" value="1"/>
</dbReference>
<comment type="caution">
    <text evidence="9">The sequence shown here is derived from an EMBL/GenBank/DDBJ whole genome shotgun (WGS) entry which is preliminary data.</text>
</comment>
<feature type="domain" description="RING-Gid-type" evidence="8">
    <location>
        <begin position="323"/>
        <end position="365"/>
    </location>
</feature>
<dbReference type="PROSITE" id="PS51867">
    <property type="entry name" value="ZF_RING_GID"/>
    <property type="match status" value="1"/>
</dbReference>
<dbReference type="GO" id="GO:0061630">
    <property type="term" value="F:ubiquitin protein ligase activity"/>
    <property type="evidence" value="ECO:0007669"/>
    <property type="project" value="InterPro"/>
</dbReference>
<dbReference type="InterPro" id="IPR013083">
    <property type="entry name" value="Znf_RING/FYVE/PHD"/>
</dbReference>
<accession>A0AAW1TGZ5</accession>
<dbReference type="GO" id="GO:0043161">
    <property type="term" value="P:proteasome-mediated ubiquitin-dependent protein catabolic process"/>
    <property type="evidence" value="ECO:0007669"/>
    <property type="project" value="InterPro"/>
</dbReference>
<dbReference type="InterPro" id="IPR006595">
    <property type="entry name" value="CTLH_C"/>
</dbReference>
<dbReference type="InterPro" id="IPR013144">
    <property type="entry name" value="CRA_dom"/>
</dbReference>
<keyword evidence="4 6" id="KW-0863">Zinc-finger</keyword>
<keyword evidence="10" id="KW-1185">Reference proteome</keyword>
<evidence type="ECO:0000313" key="9">
    <source>
        <dbReference type="EMBL" id="KAK9868155.1"/>
    </source>
</evidence>
<dbReference type="InterPro" id="IPR006594">
    <property type="entry name" value="LisH"/>
</dbReference>
<dbReference type="GO" id="GO:0034657">
    <property type="term" value="C:GID complex"/>
    <property type="evidence" value="ECO:0007669"/>
    <property type="project" value="TreeGrafter"/>
</dbReference>
<sequence>MTGTESLDSPLIRVPFEALRRTTRERKYILEEIESLLKRVQPGQSGTSSIAEQVGTLNTLVEQLQSLKCKLDAVTEQELDNLHRCRSRLVHVQNLGHPQKDAALDHCRQRLPQMLVDHLLRSGQYQTAHQLASQAGILDLVDVHLFAGAQAIVQALEQHDCKPALAWCELHQPRLRKLKSKLEFRLCLQEFIELVRSGSLPEAIAYARAHLAQWAGSYLPELQQALCTLAFRASTTCKPYQQLFADAQWLLLVEAFLSELYRLNSLPAESTLSIHIQAGLSALKPAVKVEGITSIEDPLHSQAYQQLAEGLACSKQIHSKLICPVTRELMNEHNPPVVLPNGAVYSERAVQDLANREGQFSCPSTGFVCNVKDVQRAYVS</sequence>
<proteinExistence type="predicted"/>
<dbReference type="GO" id="GO:0005737">
    <property type="term" value="C:cytoplasm"/>
    <property type="evidence" value="ECO:0007669"/>
    <property type="project" value="UniProtKB-SubCell"/>
</dbReference>
<evidence type="ECO:0000256" key="1">
    <source>
        <dbReference type="ARBA" id="ARBA00004496"/>
    </source>
</evidence>
<keyword evidence="2" id="KW-0963">Cytoplasm</keyword>
<dbReference type="PROSITE" id="PS50897">
    <property type="entry name" value="CTLH"/>
    <property type="match status" value="1"/>
</dbReference>
<dbReference type="PROSITE" id="PS50896">
    <property type="entry name" value="LISH"/>
    <property type="match status" value="1"/>
</dbReference>